<dbReference type="Pfam" id="PF02519">
    <property type="entry name" value="Auxin_inducible"/>
    <property type="match status" value="1"/>
</dbReference>
<dbReference type="GO" id="GO:0009733">
    <property type="term" value="P:response to auxin"/>
    <property type="evidence" value="ECO:0007669"/>
    <property type="project" value="InterPro"/>
</dbReference>
<sequence>MVICFSAILHGKQILHRSNLIPNQSASNSTDVPKGYLAVYVGEGQKKRYIYISKLLRKCEEEFGFNHPLGGITIPCRDIKNENLTSCLKRKSSNTILYIIHSSSFTQ</sequence>
<dbReference type="InterPro" id="IPR003676">
    <property type="entry name" value="SAUR_fam"/>
</dbReference>
<reference evidence="2" key="1">
    <citation type="submission" date="2016-02" db="EMBL/GenBank/DDBJ databases">
        <title>WGS assembly of Manihot esculenta.</title>
        <authorList>
            <person name="Bredeson J.V."/>
            <person name="Prochnik S.E."/>
            <person name="Lyons J.B."/>
            <person name="Schmutz J."/>
            <person name="Grimwood J."/>
            <person name="Vrebalov J."/>
            <person name="Bart R.S."/>
            <person name="Amuge T."/>
            <person name="Ferguson M.E."/>
            <person name="Green R."/>
            <person name="Putnam N."/>
            <person name="Stites J."/>
            <person name="Rounsley S."/>
            <person name="Rokhsar D.S."/>
        </authorList>
    </citation>
    <scope>NUCLEOTIDE SEQUENCE [LARGE SCALE GENOMIC DNA]</scope>
    <source>
        <tissue evidence="2">Leaf</tissue>
    </source>
</reference>
<organism evidence="2">
    <name type="scientific">Manihot esculenta</name>
    <name type="common">Cassava</name>
    <name type="synonym">Jatropha manihot</name>
    <dbReference type="NCBI Taxonomy" id="3983"/>
    <lineage>
        <taxon>Eukaryota</taxon>
        <taxon>Viridiplantae</taxon>
        <taxon>Streptophyta</taxon>
        <taxon>Embryophyta</taxon>
        <taxon>Tracheophyta</taxon>
        <taxon>Spermatophyta</taxon>
        <taxon>Magnoliopsida</taxon>
        <taxon>eudicotyledons</taxon>
        <taxon>Gunneridae</taxon>
        <taxon>Pentapetalae</taxon>
        <taxon>rosids</taxon>
        <taxon>fabids</taxon>
        <taxon>Malpighiales</taxon>
        <taxon>Euphorbiaceae</taxon>
        <taxon>Crotonoideae</taxon>
        <taxon>Manihoteae</taxon>
        <taxon>Manihot</taxon>
    </lineage>
</organism>
<comment type="similarity">
    <text evidence="1">Belongs to the ARG7 family.</text>
</comment>
<accession>A0A2C9W0I3</accession>
<evidence type="ECO:0000256" key="1">
    <source>
        <dbReference type="ARBA" id="ARBA00006974"/>
    </source>
</evidence>
<dbReference type="EMBL" id="CM004390">
    <property type="protein sequence ID" value="OAY52400.1"/>
    <property type="molecule type" value="Genomic_DNA"/>
</dbReference>
<dbReference type="PANTHER" id="PTHR31929">
    <property type="entry name" value="SAUR-LIKE AUXIN-RESPONSIVE PROTEIN FAMILY-RELATED"/>
    <property type="match status" value="1"/>
</dbReference>
<proteinExistence type="inferred from homology"/>
<dbReference type="STRING" id="3983.A0A2C9W0I3"/>
<name>A0A2C9W0I3_MANES</name>
<evidence type="ECO:0000313" key="2">
    <source>
        <dbReference type="EMBL" id="OAY52400.1"/>
    </source>
</evidence>
<protein>
    <recommendedName>
        <fullName evidence="3">Small auxin-up RNA</fullName>
    </recommendedName>
</protein>
<dbReference type="AlphaFoldDB" id="A0A2C9W0I3"/>
<gene>
    <name evidence="2" type="ORF">MANES_04G080400</name>
</gene>
<evidence type="ECO:0008006" key="3">
    <source>
        <dbReference type="Google" id="ProtNLM"/>
    </source>
</evidence>